<reference evidence="3" key="1">
    <citation type="submission" date="2019-06" db="EMBL/GenBank/DDBJ databases">
        <authorList>
            <person name="Broberg M."/>
        </authorList>
    </citation>
    <scope>NUCLEOTIDE SEQUENCE [LARGE SCALE GENOMIC DNA]</scope>
</reference>
<sequence>MVLTFLARHYSYECKVPAQERPYTSRPSRSQQLRNPKLIPKLTNDALKPLEDKKGVADEELAKREAERARKREAEEREDRALRSDTKHRRSPSTDSVSTISTAASADSRRKQEHDRNRSAETSSRGRRLEDRRSRSPQSSRSPGRDSLSPPRGTLKIQSLLVAQTDTLSQELSQGIIETRVKGTSEVKIRGLGPEEDLTTEVGGATSTM</sequence>
<protein>
    <submittedName>
        <fullName evidence="2">Uncharacterized protein</fullName>
    </submittedName>
</protein>
<feature type="compositionally biased region" description="Basic and acidic residues" evidence="1">
    <location>
        <begin position="48"/>
        <end position="85"/>
    </location>
</feature>
<evidence type="ECO:0000313" key="3">
    <source>
        <dbReference type="Proteomes" id="UP000754883"/>
    </source>
</evidence>
<evidence type="ECO:0000313" key="2">
    <source>
        <dbReference type="EMBL" id="CAG9999540.1"/>
    </source>
</evidence>
<dbReference type="OrthoDB" id="437973at2759"/>
<evidence type="ECO:0000256" key="1">
    <source>
        <dbReference type="SAM" id="MobiDB-lite"/>
    </source>
</evidence>
<reference evidence="2 3" key="2">
    <citation type="submission" date="2021-10" db="EMBL/GenBank/DDBJ databases">
        <authorList>
            <person name="Piombo E."/>
        </authorList>
    </citation>
    <scope>NUCLEOTIDE SEQUENCE [LARGE SCALE GENOMIC DNA]</scope>
</reference>
<name>A0A9N9UUD0_9HYPO</name>
<dbReference type="EMBL" id="CABFNO020001553">
    <property type="protein sequence ID" value="CAG9999540.1"/>
    <property type="molecule type" value="Genomic_DNA"/>
</dbReference>
<dbReference type="AlphaFoldDB" id="A0A9N9UUD0"/>
<gene>
    <name evidence="2" type="ORF">CBYS24578_00002496</name>
</gene>
<dbReference type="Pfam" id="PF13917">
    <property type="entry name" value="zf-CCHC_3"/>
    <property type="match status" value="1"/>
</dbReference>
<proteinExistence type="predicted"/>
<accession>A0A9N9UUD0</accession>
<organism evidence="2 3">
    <name type="scientific">Clonostachys byssicola</name>
    <dbReference type="NCBI Taxonomy" id="160290"/>
    <lineage>
        <taxon>Eukaryota</taxon>
        <taxon>Fungi</taxon>
        <taxon>Dikarya</taxon>
        <taxon>Ascomycota</taxon>
        <taxon>Pezizomycotina</taxon>
        <taxon>Sordariomycetes</taxon>
        <taxon>Hypocreomycetidae</taxon>
        <taxon>Hypocreales</taxon>
        <taxon>Bionectriaceae</taxon>
        <taxon>Clonostachys</taxon>
    </lineage>
</organism>
<dbReference type="Proteomes" id="UP000754883">
    <property type="component" value="Unassembled WGS sequence"/>
</dbReference>
<feature type="region of interest" description="Disordered" evidence="1">
    <location>
        <begin position="18"/>
        <end position="152"/>
    </location>
</feature>
<comment type="caution">
    <text evidence="2">The sequence shown here is derived from an EMBL/GenBank/DDBJ whole genome shotgun (WGS) entry which is preliminary data.</text>
</comment>
<feature type="compositionally biased region" description="Low complexity" evidence="1">
    <location>
        <begin position="136"/>
        <end position="147"/>
    </location>
</feature>
<feature type="compositionally biased region" description="Basic and acidic residues" evidence="1">
    <location>
        <begin position="107"/>
        <end position="119"/>
    </location>
</feature>
<feature type="compositionally biased region" description="Polar residues" evidence="1">
    <location>
        <begin position="25"/>
        <end position="34"/>
    </location>
</feature>
<keyword evidence="3" id="KW-1185">Reference proteome</keyword>
<feature type="compositionally biased region" description="Polar residues" evidence="1">
    <location>
        <begin position="93"/>
        <end position="105"/>
    </location>
</feature>